<feature type="compositionally biased region" description="Basic and acidic residues" evidence="5">
    <location>
        <begin position="119"/>
        <end position="134"/>
    </location>
</feature>
<dbReference type="InterPro" id="IPR011990">
    <property type="entry name" value="TPR-like_helical_dom_sf"/>
</dbReference>
<dbReference type="KEGG" id="prel:PRELSG_0406500"/>
<dbReference type="OMA" id="GIYSQAH"/>
<keyword evidence="4" id="KW-0175">Coiled coil</keyword>
<dbReference type="PROSITE" id="PS50005">
    <property type="entry name" value="TPR"/>
    <property type="match status" value="2"/>
</dbReference>
<keyword evidence="7" id="KW-1185">Reference proteome</keyword>
<dbReference type="Gene3D" id="1.25.40.10">
    <property type="entry name" value="Tetratricopeptide repeat domain"/>
    <property type="match status" value="2"/>
</dbReference>
<dbReference type="VEuPathDB" id="PlasmoDB:PRELSG_0406500"/>
<dbReference type="OrthoDB" id="2017782at2759"/>
<sequence>MKKDIDYLLKSEEEKEQGNIFFKSEDYELAIFHYTRSINYAPESSILYTNRSLAYFKIGYFDKSLEDALKAQKLDENNLKSYYRICEIYKALNDEENYKKYLELYNNKRNKGSKNKNGNCKDSRLQEQNKNFSEKDNLENKITNKLEIKNNEIKKIEIKKSNELINLGENNEKDKFLFFNRLENKDIEKSIKFEKEKYKNNFLIEEVYDFKIKEEKKIVDNNKKKYIILDNYVLDDNAIYDDIYDSLNKFKNLFLENVPLAVHIQKESKIKKNYEKYDIEFLKNKADNLFSQKKFYTAIEIYNDIIHSYQNEKSIYYCTILSNRSACFIEMKKIRSSLCDICKTLNILFSFFEEHKENIKKKLIELEEKKKEMFEIDLKIYKDFKGIYHHAHKLLIKLLFRYIKFCHLHKKKFNIPSLDQVDILSKLKGKHYINTNELEKLKNTIYSKL</sequence>
<feature type="repeat" description="TPR" evidence="3">
    <location>
        <begin position="11"/>
        <end position="44"/>
    </location>
</feature>
<dbReference type="GO" id="GO:0051879">
    <property type="term" value="F:Hsp90 protein binding"/>
    <property type="evidence" value="ECO:0007669"/>
    <property type="project" value="TreeGrafter"/>
</dbReference>
<reference evidence="6 7" key="1">
    <citation type="submission" date="2015-04" db="EMBL/GenBank/DDBJ databases">
        <authorList>
            <consortium name="Pathogen Informatics"/>
        </authorList>
    </citation>
    <scope>NUCLEOTIDE SEQUENCE [LARGE SCALE GENOMIC DNA]</scope>
    <source>
        <strain evidence="6 7">SGS1</strain>
    </source>
</reference>
<evidence type="ECO:0000256" key="1">
    <source>
        <dbReference type="ARBA" id="ARBA00022737"/>
    </source>
</evidence>
<dbReference type="InterPro" id="IPR019734">
    <property type="entry name" value="TPR_rpt"/>
</dbReference>
<dbReference type="SUPFAM" id="SSF48452">
    <property type="entry name" value="TPR-like"/>
    <property type="match status" value="2"/>
</dbReference>
<evidence type="ECO:0000313" key="6">
    <source>
        <dbReference type="EMBL" id="CRG98715.1"/>
    </source>
</evidence>
<proteinExistence type="predicted"/>
<feature type="repeat" description="TPR" evidence="3">
    <location>
        <begin position="45"/>
        <end position="78"/>
    </location>
</feature>
<dbReference type="EMBL" id="LN835299">
    <property type="protein sequence ID" value="CRG98715.1"/>
    <property type="molecule type" value="Genomic_DNA"/>
</dbReference>
<evidence type="ECO:0000256" key="4">
    <source>
        <dbReference type="SAM" id="Coils"/>
    </source>
</evidence>
<dbReference type="SMART" id="SM00028">
    <property type="entry name" value="TPR"/>
    <property type="match status" value="3"/>
</dbReference>
<gene>
    <name evidence="6" type="ORF">PRELSG_0406500</name>
</gene>
<dbReference type="AlphaFoldDB" id="A0A1J1H1I9"/>
<organism evidence="6 7">
    <name type="scientific">Plasmodium relictum</name>
    <dbReference type="NCBI Taxonomy" id="85471"/>
    <lineage>
        <taxon>Eukaryota</taxon>
        <taxon>Sar</taxon>
        <taxon>Alveolata</taxon>
        <taxon>Apicomplexa</taxon>
        <taxon>Aconoidasida</taxon>
        <taxon>Haemosporida</taxon>
        <taxon>Plasmodiidae</taxon>
        <taxon>Plasmodium</taxon>
        <taxon>Plasmodium (Haemamoeba)</taxon>
    </lineage>
</organism>
<dbReference type="PANTHER" id="PTHR22904">
    <property type="entry name" value="TPR REPEAT CONTAINING PROTEIN"/>
    <property type="match status" value="1"/>
</dbReference>
<keyword evidence="1" id="KW-0677">Repeat</keyword>
<protein>
    <submittedName>
        <fullName evidence="6">Uncharacterized protein</fullName>
    </submittedName>
</protein>
<dbReference type="Proteomes" id="UP000220158">
    <property type="component" value="Chromosome 4"/>
</dbReference>
<dbReference type="RefSeq" id="XP_028531724.1">
    <property type="nucleotide sequence ID" value="XM_028680204.1"/>
</dbReference>
<dbReference type="GeneID" id="39734815"/>
<keyword evidence="2 3" id="KW-0802">TPR repeat</keyword>
<name>A0A1J1H1I9_PLARL</name>
<feature type="coiled-coil region" evidence="4">
    <location>
        <begin position="349"/>
        <end position="376"/>
    </location>
</feature>
<evidence type="ECO:0000256" key="3">
    <source>
        <dbReference type="PROSITE-ProRule" id="PRU00339"/>
    </source>
</evidence>
<evidence type="ECO:0000313" key="7">
    <source>
        <dbReference type="Proteomes" id="UP000220158"/>
    </source>
</evidence>
<feature type="region of interest" description="Disordered" evidence="5">
    <location>
        <begin position="110"/>
        <end position="134"/>
    </location>
</feature>
<accession>A0A1J1H1I9</accession>
<evidence type="ECO:0000256" key="5">
    <source>
        <dbReference type="SAM" id="MobiDB-lite"/>
    </source>
</evidence>
<evidence type="ECO:0000256" key="2">
    <source>
        <dbReference type="ARBA" id="ARBA00022803"/>
    </source>
</evidence>
<dbReference type="PANTHER" id="PTHR22904:SF523">
    <property type="entry name" value="STRESS-INDUCED-PHOSPHOPROTEIN 1"/>
    <property type="match status" value="1"/>
</dbReference>